<evidence type="ECO:0000256" key="3">
    <source>
        <dbReference type="SAM" id="MobiDB-lite"/>
    </source>
</evidence>
<feature type="domain" description="Glycoside hydrolase family 65 central catalytic" evidence="4">
    <location>
        <begin position="325"/>
        <end position="678"/>
    </location>
</feature>
<dbReference type="InterPro" id="IPR017045">
    <property type="entry name" value="Malt_Pase/Glycosyl_Hdrlase"/>
</dbReference>
<comment type="caution">
    <text evidence="7">The sequence shown here is derived from an EMBL/GenBank/DDBJ whole genome shotgun (WGS) entry which is preliminary data.</text>
</comment>
<dbReference type="InterPro" id="IPR008928">
    <property type="entry name" value="6-hairpin_glycosidase_sf"/>
</dbReference>
<proteinExistence type="inferred from homology"/>
<dbReference type="InterPro" id="IPR012341">
    <property type="entry name" value="6hp_glycosidase-like_sf"/>
</dbReference>
<dbReference type="Pfam" id="PF03632">
    <property type="entry name" value="Glyco_hydro_65m"/>
    <property type="match status" value="1"/>
</dbReference>
<dbReference type="Pfam" id="PF03633">
    <property type="entry name" value="Glyco_hydro_65C"/>
    <property type="match status" value="1"/>
</dbReference>
<dbReference type="PANTHER" id="PTHR11051:SF13">
    <property type="entry name" value="GLYCOSYL TRANSFERASE"/>
    <property type="match status" value="1"/>
</dbReference>
<evidence type="ECO:0000256" key="2">
    <source>
        <dbReference type="ARBA" id="ARBA00023295"/>
    </source>
</evidence>
<comment type="similarity">
    <text evidence="1">Belongs to the glycosyl hydrolase 65 family.</text>
</comment>
<dbReference type="Gene3D" id="2.70.98.40">
    <property type="entry name" value="Glycoside hydrolase, family 65, N-terminal domain"/>
    <property type="match status" value="1"/>
</dbReference>
<dbReference type="PANTHER" id="PTHR11051">
    <property type="entry name" value="GLYCOSYL HYDROLASE-RELATED"/>
    <property type="match status" value="1"/>
</dbReference>
<dbReference type="Gene3D" id="1.50.10.10">
    <property type="match status" value="1"/>
</dbReference>
<dbReference type="InterPro" id="IPR011013">
    <property type="entry name" value="Gal_mutarotase_sf_dom"/>
</dbReference>
<keyword evidence="2" id="KW-0326">Glycosidase</keyword>
<name>A0ABU4H2X2_9MICO</name>
<evidence type="ECO:0000256" key="1">
    <source>
        <dbReference type="ARBA" id="ARBA00006768"/>
    </source>
</evidence>
<dbReference type="SUPFAM" id="SSF48208">
    <property type="entry name" value="Six-hairpin glycosidases"/>
    <property type="match status" value="1"/>
</dbReference>
<feature type="domain" description="Glycoside hydrolase family 65 N-terminal" evidence="6">
    <location>
        <begin position="17"/>
        <end position="265"/>
    </location>
</feature>
<accession>A0ABU4H2X2</accession>
<dbReference type="Proteomes" id="UP001283109">
    <property type="component" value="Unassembled WGS sequence"/>
</dbReference>
<dbReference type="InterPro" id="IPR005196">
    <property type="entry name" value="Glyco_hydro_65_N"/>
</dbReference>
<keyword evidence="7" id="KW-0378">Hydrolase</keyword>
<organism evidence="7 8">
    <name type="scientific">Microbacterium arthrosphaerae</name>
    <dbReference type="NCBI Taxonomy" id="792652"/>
    <lineage>
        <taxon>Bacteria</taxon>
        <taxon>Bacillati</taxon>
        <taxon>Actinomycetota</taxon>
        <taxon>Actinomycetes</taxon>
        <taxon>Micrococcales</taxon>
        <taxon>Microbacteriaceae</taxon>
        <taxon>Microbacterium</taxon>
    </lineage>
</organism>
<dbReference type="Pfam" id="PF03636">
    <property type="entry name" value="Glyco_hydro_65N"/>
    <property type="match status" value="1"/>
</dbReference>
<reference evidence="7 8" key="1">
    <citation type="submission" date="2023-11" db="EMBL/GenBank/DDBJ databases">
        <title>Draft genome sequence of Microbacterium arthrosphaerae JCM 30492.</title>
        <authorList>
            <person name="Zhang G."/>
            <person name="Ding Y."/>
        </authorList>
    </citation>
    <scope>NUCLEOTIDE SEQUENCE [LARGE SCALE GENOMIC DNA]</scope>
    <source>
        <strain evidence="7 8">JCM 30492</strain>
    </source>
</reference>
<feature type="region of interest" description="Disordered" evidence="3">
    <location>
        <begin position="749"/>
        <end position="790"/>
    </location>
</feature>
<dbReference type="SUPFAM" id="SSF74650">
    <property type="entry name" value="Galactose mutarotase-like"/>
    <property type="match status" value="1"/>
</dbReference>
<dbReference type="GO" id="GO:0016787">
    <property type="term" value="F:hydrolase activity"/>
    <property type="evidence" value="ECO:0007669"/>
    <property type="project" value="UniProtKB-KW"/>
</dbReference>
<dbReference type="InterPro" id="IPR005194">
    <property type="entry name" value="Glyco_hydro_65_C"/>
</dbReference>
<keyword evidence="8" id="KW-1185">Reference proteome</keyword>
<dbReference type="EMBL" id="JAWQEV010000004">
    <property type="protein sequence ID" value="MDW4573671.1"/>
    <property type="molecule type" value="Genomic_DNA"/>
</dbReference>
<evidence type="ECO:0000259" key="6">
    <source>
        <dbReference type="Pfam" id="PF03636"/>
    </source>
</evidence>
<feature type="domain" description="Glycoside hydrolase family 65 C-terminal" evidence="5">
    <location>
        <begin position="687"/>
        <end position="748"/>
    </location>
</feature>
<gene>
    <name evidence="7" type="ORF">R8Z58_12900</name>
</gene>
<dbReference type="InterPro" id="IPR005195">
    <property type="entry name" value="Glyco_hydro_65_M"/>
</dbReference>
<evidence type="ECO:0000313" key="8">
    <source>
        <dbReference type="Proteomes" id="UP001283109"/>
    </source>
</evidence>
<sequence length="790" mass="86583">MTSGDPFDIAPWGIGATGWDPERIARRESVFALSNGHVGWRGSLDEGDPCKVPGAYLNGVHEQHPMPYAEDGYGYPETGETVINVPDGKVIRLLVDDEPFDIRSGTLHEQTQFLDFAAGVLRREVRWTSPTGRGVTVRSTRLISLTHRSLAAIDYEVEATDAHLDVTLLSEIVANEPLPEVHPDERVKKALERPLVPVETFVSGERATLLHRTRRSGISVAVGMDHVVEGRATVDTEVADDVARTTVRARLGRGDGIRIVKYVAHESADALEDATLRDRVEATLAAARELGWEGLVHEQRAYLDRFWAHADVRLDGSPRLQQAARFALFQVLQSAARAEGRPIPGKGLTGPGYEGHTFWDSEAFVLPVLTYTIPDAARDVLRWRHAVLGLARERATQLHLAGAAFPWRTISGRECSGYWPAGTVAFHINADIAAAVVLYVGATGDTDFERDHGLELLVETARLWVTLGRWGADGSFHIDGVTGPDEYSALVDDNVFTNLSAQRNLEAAAAVARRHPDHARRLGVGADEMAEWTRAAVAMTIPYDHERQVHQQSAGFTERERWDFEGTDAAQYPLQDHFPYFDLYRKQVVKQADLVLALQVAHEAFTAEQTARAFAYYEELTVRDSSLSAPAQAVVAARVGHVDLAMDYLTEAATVDLADLRDDVDDGLHIAALAGVWTALTAGFGGMRETDAGLQFTPRLAHPLTGMAFGICLEGRTLRVEVTEEATTYAIDAGPALRIRHFDDDVTLEPGTPVRLETPPLADPGPAPRQPKGRSPHELLAAADGDHEEH</sequence>
<dbReference type="Gene3D" id="2.60.420.10">
    <property type="entry name" value="Maltose phosphorylase, domain 3"/>
    <property type="match status" value="1"/>
</dbReference>
<dbReference type="RefSeq" id="WP_318354193.1">
    <property type="nucleotide sequence ID" value="NZ_JAWQEV010000004.1"/>
</dbReference>
<evidence type="ECO:0000259" key="5">
    <source>
        <dbReference type="Pfam" id="PF03633"/>
    </source>
</evidence>
<dbReference type="InterPro" id="IPR037018">
    <property type="entry name" value="GH65_N"/>
</dbReference>
<dbReference type="PIRSF" id="PIRSF036289">
    <property type="entry name" value="Glycosyl_hydrolase_malt_phosph"/>
    <property type="match status" value="1"/>
</dbReference>
<evidence type="ECO:0000313" key="7">
    <source>
        <dbReference type="EMBL" id="MDW4573671.1"/>
    </source>
</evidence>
<evidence type="ECO:0000259" key="4">
    <source>
        <dbReference type="Pfam" id="PF03632"/>
    </source>
</evidence>
<protein>
    <submittedName>
        <fullName evidence="7">Glycosyl hydrolase family 65 protein</fullName>
    </submittedName>
</protein>